<gene>
    <name evidence="1" type="ORF">AAE02nite_03290</name>
</gene>
<dbReference type="EMBL" id="BJYS01000001">
    <property type="protein sequence ID" value="GEO02665.1"/>
    <property type="molecule type" value="Genomic_DNA"/>
</dbReference>
<reference evidence="1 2" key="1">
    <citation type="submission" date="2019-07" db="EMBL/GenBank/DDBJ databases">
        <title>Whole genome shotgun sequence of Adhaeribacter aerolatus NBRC 106133.</title>
        <authorList>
            <person name="Hosoyama A."/>
            <person name="Uohara A."/>
            <person name="Ohji S."/>
            <person name="Ichikawa N."/>
        </authorList>
    </citation>
    <scope>NUCLEOTIDE SEQUENCE [LARGE SCALE GENOMIC DNA]</scope>
    <source>
        <strain evidence="1 2">NBRC 106133</strain>
    </source>
</reference>
<evidence type="ECO:0000313" key="2">
    <source>
        <dbReference type="Proteomes" id="UP000321532"/>
    </source>
</evidence>
<dbReference type="PANTHER" id="PTHR34849">
    <property type="entry name" value="SSL5025 PROTEIN"/>
    <property type="match status" value="1"/>
</dbReference>
<dbReference type="SUPFAM" id="SSF46689">
    <property type="entry name" value="Homeodomain-like"/>
    <property type="match status" value="1"/>
</dbReference>
<accession>A0A512ASI0</accession>
<evidence type="ECO:0000313" key="1">
    <source>
        <dbReference type="EMBL" id="GEO02665.1"/>
    </source>
</evidence>
<evidence type="ECO:0008006" key="3">
    <source>
        <dbReference type="Google" id="ProtNLM"/>
    </source>
</evidence>
<dbReference type="AlphaFoldDB" id="A0A512ASI0"/>
<dbReference type="Pfam" id="PF04255">
    <property type="entry name" value="DUF433"/>
    <property type="match status" value="1"/>
</dbReference>
<keyword evidence="2" id="KW-1185">Reference proteome</keyword>
<dbReference type="PANTHER" id="PTHR34849:SF3">
    <property type="entry name" value="SSR2962 PROTEIN"/>
    <property type="match status" value="1"/>
</dbReference>
<dbReference type="Proteomes" id="UP000321532">
    <property type="component" value="Unassembled WGS sequence"/>
</dbReference>
<dbReference type="Gene3D" id="1.10.10.10">
    <property type="entry name" value="Winged helix-like DNA-binding domain superfamily/Winged helix DNA-binding domain"/>
    <property type="match status" value="1"/>
</dbReference>
<dbReference type="InterPro" id="IPR007367">
    <property type="entry name" value="DUF433"/>
</dbReference>
<sequence length="78" mass="8987">MNWQEHIISDKDVLLGKPIIKGTRVSVELILELLATGWTDKQILESYPQLTEQNLKAVFGYLKDCIQHEFFFPLPKSA</sequence>
<dbReference type="RefSeq" id="WP_146894690.1">
    <property type="nucleotide sequence ID" value="NZ_BJYS01000001.1"/>
</dbReference>
<dbReference type="InterPro" id="IPR036388">
    <property type="entry name" value="WH-like_DNA-bd_sf"/>
</dbReference>
<name>A0A512ASI0_9BACT</name>
<organism evidence="1 2">
    <name type="scientific">Adhaeribacter aerolatus</name>
    <dbReference type="NCBI Taxonomy" id="670289"/>
    <lineage>
        <taxon>Bacteria</taxon>
        <taxon>Pseudomonadati</taxon>
        <taxon>Bacteroidota</taxon>
        <taxon>Cytophagia</taxon>
        <taxon>Cytophagales</taxon>
        <taxon>Hymenobacteraceae</taxon>
        <taxon>Adhaeribacter</taxon>
    </lineage>
</organism>
<dbReference type="InterPro" id="IPR009057">
    <property type="entry name" value="Homeodomain-like_sf"/>
</dbReference>
<dbReference type="OrthoDB" id="9809515at2"/>
<comment type="caution">
    <text evidence="1">The sequence shown here is derived from an EMBL/GenBank/DDBJ whole genome shotgun (WGS) entry which is preliminary data.</text>
</comment>
<proteinExistence type="predicted"/>
<protein>
    <recommendedName>
        <fullName evidence="3">Antitoxin</fullName>
    </recommendedName>
</protein>